<evidence type="ECO:0000313" key="17">
    <source>
        <dbReference type="EMBL" id="BES95440.1"/>
    </source>
</evidence>
<dbReference type="SMART" id="SM00456">
    <property type="entry name" value="WW"/>
    <property type="match status" value="1"/>
</dbReference>
<keyword evidence="18" id="KW-1185">Reference proteome</keyword>
<dbReference type="Gene3D" id="2.20.70.10">
    <property type="match status" value="1"/>
</dbReference>
<dbReference type="InterPro" id="IPR036020">
    <property type="entry name" value="WW_dom_sf"/>
</dbReference>
<comment type="subunit">
    <text evidence="14">Interacts with POU3F2/Brn-2, ATXN1, TXNL4A, HTT and AR. Interaction with ATXN1 correlates positively with the length of the polyglutamine tract. Interacts with RNA polymerase II large subunit in a phosphorylation-dependent manner. Forms a ternary complex with ATXN1 mutant and phosphorylated RNA polymerase II. Interacts (via C-terminus) with TXNL4A and CD2BP2. Interacts (via WW domain) with ATN1 and SF3B1, and may interact with additional splice factors. Interacts (via WW domain) with WBP11; Leading to reduce interaction between PQBP1 and TXNL4A. Interacts with CAPRIN1. Interacts with DDX1. Interacts with SFPQ. Interacts with KHSRP.</text>
</comment>
<evidence type="ECO:0000256" key="8">
    <source>
        <dbReference type="ARBA" id="ARBA00022859"/>
    </source>
</evidence>
<dbReference type="PANTHER" id="PTHR21737">
    <property type="entry name" value="POLYGLUTAMINE BINDING PROTEIN 1/MARVEL MEMBRANE-ASSOCIATING DOMAIN CONTAINING 3"/>
    <property type="match status" value="1"/>
</dbReference>
<keyword evidence="11" id="KW-0508">mRNA splicing</keyword>
<accession>A0ABN7ATA0</accession>
<dbReference type="EMBL" id="AP028914">
    <property type="protein sequence ID" value="BES95440.1"/>
    <property type="molecule type" value="Genomic_DNA"/>
</dbReference>
<keyword evidence="4" id="KW-0597">Phosphoprotein</keyword>
<organism evidence="17 18">
    <name type="scientific">Nesidiocoris tenuis</name>
    <dbReference type="NCBI Taxonomy" id="355587"/>
    <lineage>
        <taxon>Eukaryota</taxon>
        <taxon>Metazoa</taxon>
        <taxon>Ecdysozoa</taxon>
        <taxon>Arthropoda</taxon>
        <taxon>Hexapoda</taxon>
        <taxon>Insecta</taxon>
        <taxon>Pterygota</taxon>
        <taxon>Neoptera</taxon>
        <taxon>Paraneoptera</taxon>
        <taxon>Hemiptera</taxon>
        <taxon>Heteroptera</taxon>
        <taxon>Panheteroptera</taxon>
        <taxon>Cimicomorpha</taxon>
        <taxon>Miridae</taxon>
        <taxon>Dicyphina</taxon>
        <taxon>Nesidiocoris</taxon>
    </lineage>
</organism>
<evidence type="ECO:0000256" key="1">
    <source>
        <dbReference type="ARBA" id="ARBA00004324"/>
    </source>
</evidence>
<dbReference type="Gene3D" id="3.40.30.10">
    <property type="entry name" value="Glutaredoxin"/>
    <property type="match status" value="1"/>
</dbReference>
<dbReference type="PANTHER" id="PTHR21737:SF3">
    <property type="entry name" value="POLYGLUTAMINE-BINDING PROTEIN 1"/>
    <property type="match status" value="1"/>
</dbReference>
<keyword evidence="12" id="KW-0539">Nucleus</keyword>
<dbReference type="PROSITE" id="PS50020">
    <property type="entry name" value="WW_DOMAIN_2"/>
    <property type="match status" value="1"/>
</dbReference>
<feature type="compositionally biased region" description="Basic and acidic residues" evidence="15">
    <location>
        <begin position="195"/>
        <end position="225"/>
    </location>
</feature>
<feature type="compositionally biased region" description="Acidic residues" evidence="15">
    <location>
        <begin position="185"/>
        <end position="194"/>
    </location>
</feature>
<name>A0ABN7ATA0_9HEMI</name>
<evidence type="ECO:0000256" key="9">
    <source>
        <dbReference type="ARBA" id="ARBA00023015"/>
    </source>
</evidence>
<evidence type="ECO:0000256" key="12">
    <source>
        <dbReference type="ARBA" id="ARBA00023242"/>
    </source>
</evidence>
<evidence type="ECO:0000256" key="15">
    <source>
        <dbReference type="SAM" id="MobiDB-lite"/>
    </source>
</evidence>
<evidence type="ECO:0000256" key="13">
    <source>
        <dbReference type="ARBA" id="ARBA00042167"/>
    </source>
</evidence>
<keyword evidence="5" id="KW-0399">Innate immunity</keyword>
<keyword evidence="10" id="KW-0804">Transcription</keyword>
<protein>
    <recommendedName>
        <fullName evidence="3">Polyglutamine-binding protein 1</fullName>
    </recommendedName>
    <alternativeName>
        <fullName evidence="13">Polyglutamine tract-binding protein 1</fullName>
    </alternativeName>
</protein>
<dbReference type="Proteomes" id="UP001307889">
    <property type="component" value="Chromosome 6"/>
</dbReference>
<feature type="compositionally biased region" description="Basic and acidic residues" evidence="15">
    <location>
        <begin position="238"/>
        <end position="251"/>
    </location>
</feature>
<feature type="compositionally biased region" description="Basic and acidic residues" evidence="15">
    <location>
        <begin position="169"/>
        <end position="184"/>
    </location>
</feature>
<proteinExistence type="predicted"/>
<comment type="subcellular location">
    <subcellularLocation>
        <location evidence="2">Cytoplasmic granule</location>
    </subcellularLocation>
    <subcellularLocation>
        <location evidence="1">Nucleus speckle</location>
    </subcellularLocation>
</comment>
<keyword evidence="6" id="KW-0507">mRNA processing</keyword>
<keyword evidence="7" id="KW-0677">Repeat</keyword>
<dbReference type="InterPro" id="IPR001202">
    <property type="entry name" value="WW_dom"/>
</dbReference>
<keyword evidence="8" id="KW-0391">Immunity</keyword>
<sequence length="288" mass="32325">MPLPPALASRLAKRGLVSGAATKHPLKEKKPRVATDAEEEVIAENYDNNYKAGQFTFGNEENITSLQAEKHFKGVPGCPNKSNIYHECTPFCAKRWGKGITTPDPKYLKKQARLLQKFPLPTTWKEVYDPGTGRHYYWDLSSDLVSWLPPGHPKAQVGESAATIREERHLQATDDADNSDHESESGEEEEEEEEREKPKRAVEKFDREREIRSRDRGRVRTKPNDLDPMDPAAYSEIPRGKWSDGLDRGNEAKTGVDVTAAGPLYQMRPYPNPGAVLRANSSKPPPPP</sequence>
<evidence type="ECO:0000256" key="14">
    <source>
        <dbReference type="ARBA" id="ARBA00046362"/>
    </source>
</evidence>
<evidence type="ECO:0000256" key="11">
    <source>
        <dbReference type="ARBA" id="ARBA00023187"/>
    </source>
</evidence>
<evidence type="ECO:0000256" key="6">
    <source>
        <dbReference type="ARBA" id="ARBA00022664"/>
    </source>
</evidence>
<evidence type="ECO:0000256" key="4">
    <source>
        <dbReference type="ARBA" id="ARBA00022553"/>
    </source>
</evidence>
<reference evidence="17 18" key="1">
    <citation type="submission" date="2023-09" db="EMBL/GenBank/DDBJ databases">
        <title>Nesidiocoris tenuis whole genome shotgun sequence.</title>
        <authorList>
            <person name="Shibata T."/>
            <person name="Shimoda M."/>
            <person name="Kobayashi T."/>
            <person name="Uehara T."/>
        </authorList>
    </citation>
    <scope>NUCLEOTIDE SEQUENCE [LARGE SCALE GENOMIC DNA]</scope>
    <source>
        <strain evidence="17 18">Japan</strain>
    </source>
</reference>
<evidence type="ECO:0000256" key="2">
    <source>
        <dbReference type="ARBA" id="ARBA00004463"/>
    </source>
</evidence>
<evidence type="ECO:0000256" key="3">
    <source>
        <dbReference type="ARBA" id="ARBA00021117"/>
    </source>
</evidence>
<evidence type="ECO:0000256" key="7">
    <source>
        <dbReference type="ARBA" id="ARBA00022737"/>
    </source>
</evidence>
<evidence type="ECO:0000313" key="18">
    <source>
        <dbReference type="Proteomes" id="UP001307889"/>
    </source>
</evidence>
<feature type="domain" description="WW" evidence="16">
    <location>
        <begin position="118"/>
        <end position="152"/>
    </location>
</feature>
<dbReference type="SUPFAM" id="SSF51045">
    <property type="entry name" value="WW domain"/>
    <property type="match status" value="1"/>
</dbReference>
<keyword evidence="9" id="KW-0805">Transcription regulation</keyword>
<evidence type="ECO:0000256" key="5">
    <source>
        <dbReference type="ARBA" id="ARBA00022588"/>
    </source>
</evidence>
<evidence type="ECO:0000256" key="10">
    <source>
        <dbReference type="ARBA" id="ARBA00023163"/>
    </source>
</evidence>
<feature type="region of interest" description="Disordered" evidence="15">
    <location>
        <begin position="169"/>
        <end position="288"/>
    </location>
</feature>
<feature type="region of interest" description="Disordered" evidence="15">
    <location>
        <begin position="14"/>
        <end position="37"/>
    </location>
</feature>
<gene>
    <name evidence="17" type="ORF">NTJ_08249</name>
</gene>
<evidence type="ECO:0000259" key="16">
    <source>
        <dbReference type="PROSITE" id="PS50020"/>
    </source>
</evidence>